<name>A0A0D0PTA4_KITGR</name>
<evidence type="ECO:0000313" key="2">
    <source>
        <dbReference type="Proteomes" id="UP000032066"/>
    </source>
</evidence>
<dbReference type="AlphaFoldDB" id="A0A0D0PTA4"/>
<protein>
    <submittedName>
        <fullName evidence="1">Uncharacterized protein</fullName>
    </submittedName>
</protein>
<reference evidence="1 2" key="1">
    <citation type="submission" date="2015-02" db="EMBL/GenBank/DDBJ databases">
        <title>Draft genome sequence of Kitasatospora griseola MF730-N6, a bafilomycin, terpentecin and satosporin producer.</title>
        <authorList>
            <person name="Arens J.C."/>
            <person name="Haltli B."/>
            <person name="Kerr R.G."/>
        </authorList>
    </citation>
    <scope>NUCLEOTIDE SEQUENCE [LARGE SCALE GENOMIC DNA]</scope>
    <source>
        <strain evidence="1 2">MF730-N6</strain>
    </source>
</reference>
<dbReference type="RefSeq" id="WP_043912112.1">
    <property type="nucleotide sequence ID" value="NZ_JXZB01000002.1"/>
</dbReference>
<proteinExistence type="predicted"/>
<dbReference type="PATRIC" id="fig|2064.6.peg.3982"/>
<comment type="caution">
    <text evidence="1">The sequence shown here is derived from an EMBL/GenBank/DDBJ whole genome shotgun (WGS) entry which is preliminary data.</text>
</comment>
<keyword evidence="2" id="KW-1185">Reference proteome</keyword>
<dbReference type="OrthoDB" id="3280727at2"/>
<gene>
    <name evidence="1" type="ORF">TR51_18565</name>
</gene>
<dbReference type="EMBL" id="JXZB01000002">
    <property type="protein sequence ID" value="KIQ65759.1"/>
    <property type="molecule type" value="Genomic_DNA"/>
</dbReference>
<organism evidence="1 2">
    <name type="scientific">Kitasatospora griseola</name>
    <name type="common">Streptomyces griseolosporeus</name>
    <dbReference type="NCBI Taxonomy" id="2064"/>
    <lineage>
        <taxon>Bacteria</taxon>
        <taxon>Bacillati</taxon>
        <taxon>Actinomycetota</taxon>
        <taxon>Actinomycetes</taxon>
        <taxon>Kitasatosporales</taxon>
        <taxon>Streptomycetaceae</taxon>
        <taxon>Kitasatospora</taxon>
    </lineage>
</organism>
<accession>A0A0D0PTA4</accession>
<sequence>MELFACAHCASALTRPVSRVRFPPYAHHQIGNGVQLPALLDLGNYAVDPDPFGPPWRPWDELTEGEAEARGYYAPVHHWVSDGAAGWILLAPGDDIGTAVILDRADGSCCGLTAHGGPNVACARCGHPVGARVDDCSLWQAVWLEPDAVRAVPAGPEPPVAEWTDVVHERFAVPPVDADGCWNHRCRQEICVTVVDLIVAADGAPVVFDDEEAAAVFGRALSHYVIGAEGPAKHCALYGPGRPQAARHPALALVPRHPQTGRPWPTPPGVTGVPLDVEVWRYLAFPRTRSAVRVPGRLRAEIDHDDPPSPRRRGAVWFDSWLIRDLLARHPAVRRPAVQAAHRVGDEFWWC</sequence>
<evidence type="ECO:0000313" key="1">
    <source>
        <dbReference type="EMBL" id="KIQ65759.1"/>
    </source>
</evidence>
<dbReference type="Proteomes" id="UP000032066">
    <property type="component" value="Unassembled WGS sequence"/>
</dbReference>